<dbReference type="PANTHER" id="PTHR42104">
    <property type="entry name" value="EXTRACELLULAR GUANYL-SPECIFIC RIBONUCLEASE RNTA (AFU_ORTHOLOGUE AFUA_4G03230)"/>
    <property type="match status" value="1"/>
</dbReference>
<dbReference type="Proteomes" id="UP001218218">
    <property type="component" value="Unassembled WGS sequence"/>
</dbReference>
<sequence>MSCGGNSKLEFPILPGGRTYTGGFPGADRVIFNESGALCAVITHTGAPSVNRFVACK</sequence>
<organism evidence="6 7">
    <name type="scientific">Mycena albidolilacea</name>
    <dbReference type="NCBI Taxonomy" id="1033008"/>
    <lineage>
        <taxon>Eukaryota</taxon>
        <taxon>Fungi</taxon>
        <taxon>Dikarya</taxon>
        <taxon>Basidiomycota</taxon>
        <taxon>Agaricomycotina</taxon>
        <taxon>Agaricomycetes</taxon>
        <taxon>Agaricomycetidae</taxon>
        <taxon>Agaricales</taxon>
        <taxon>Marasmiineae</taxon>
        <taxon>Mycenaceae</taxon>
        <taxon>Mycena</taxon>
    </lineage>
</organism>
<dbReference type="GO" id="GO:0016787">
    <property type="term" value="F:hydrolase activity"/>
    <property type="evidence" value="ECO:0007669"/>
    <property type="project" value="UniProtKB-KW"/>
</dbReference>
<keyword evidence="2" id="KW-0255">Endonuclease</keyword>
<protein>
    <submittedName>
        <fullName evidence="6">Ribonuclease/ribotoxin</fullName>
    </submittedName>
</protein>
<dbReference type="SUPFAM" id="SSF53933">
    <property type="entry name" value="Microbial ribonucleases"/>
    <property type="match status" value="1"/>
</dbReference>
<evidence type="ECO:0000256" key="5">
    <source>
        <dbReference type="ARBA" id="ARBA00023239"/>
    </source>
</evidence>
<keyword evidence="4" id="KW-1015">Disulfide bond</keyword>
<feature type="non-terminal residue" evidence="6">
    <location>
        <position position="1"/>
    </location>
</feature>
<comment type="caution">
    <text evidence="6">The sequence shown here is derived from an EMBL/GenBank/DDBJ whole genome shotgun (WGS) entry which is preliminary data.</text>
</comment>
<evidence type="ECO:0000256" key="3">
    <source>
        <dbReference type="ARBA" id="ARBA00022801"/>
    </source>
</evidence>
<keyword evidence="5" id="KW-0456">Lyase</keyword>
<dbReference type="InterPro" id="IPR000026">
    <property type="entry name" value="N1-like"/>
</dbReference>
<evidence type="ECO:0000256" key="4">
    <source>
        <dbReference type="ARBA" id="ARBA00023157"/>
    </source>
</evidence>
<evidence type="ECO:0000313" key="7">
    <source>
        <dbReference type="Proteomes" id="UP001218218"/>
    </source>
</evidence>
<dbReference type="GO" id="GO:0004521">
    <property type="term" value="F:RNA endonuclease activity"/>
    <property type="evidence" value="ECO:0007669"/>
    <property type="project" value="InterPro"/>
</dbReference>
<dbReference type="GO" id="GO:0003723">
    <property type="term" value="F:RNA binding"/>
    <property type="evidence" value="ECO:0007669"/>
    <property type="project" value="InterPro"/>
</dbReference>
<keyword evidence="7" id="KW-1185">Reference proteome</keyword>
<dbReference type="InterPro" id="IPR016191">
    <property type="entry name" value="Ribonuclease/ribotoxin"/>
</dbReference>
<name>A0AAD7EYI1_9AGAR</name>
<dbReference type="GO" id="GO:0016829">
    <property type="term" value="F:lyase activity"/>
    <property type="evidence" value="ECO:0007669"/>
    <property type="project" value="UniProtKB-KW"/>
</dbReference>
<reference evidence="6" key="1">
    <citation type="submission" date="2023-03" db="EMBL/GenBank/DDBJ databases">
        <title>Massive genome expansion in bonnet fungi (Mycena s.s.) driven by repeated elements and novel gene families across ecological guilds.</title>
        <authorList>
            <consortium name="Lawrence Berkeley National Laboratory"/>
            <person name="Harder C.B."/>
            <person name="Miyauchi S."/>
            <person name="Viragh M."/>
            <person name="Kuo A."/>
            <person name="Thoen E."/>
            <person name="Andreopoulos B."/>
            <person name="Lu D."/>
            <person name="Skrede I."/>
            <person name="Drula E."/>
            <person name="Henrissat B."/>
            <person name="Morin E."/>
            <person name="Kohler A."/>
            <person name="Barry K."/>
            <person name="LaButti K."/>
            <person name="Morin E."/>
            <person name="Salamov A."/>
            <person name="Lipzen A."/>
            <person name="Mereny Z."/>
            <person name="Hegedus B."/>
            <person name="Baldrian P."/>
            <person name="Stursova M."/>
            <person name="Weitz H."/>
            <person name="Taylor A."/>
            <person name="Grigoriev I.V."/>
            <person name="Nagy L.G."/>
            <person name="Martin F."/>
            <person name="Kauserud H."/>
        </authorList>
    </citation>
    <scope>NUCLEOTIDE SEQUENCE</scope>
    <source>
        <strain evidence="6">CBHHK002</strain>
    </source>
</reference>
<gene>
    <name evidence="6" type="ORF">DFH08DRAFT_850518</name>
</gene>
<dbReference type="Pfam" id="PF00545">
    <property type="entry name" value="Ribonuclease"/>
    <property type="match status" value="1"/>
</dbReference>
<proteinExistence type="predicted"/>
<accession>A0AAD7EYI1</accession>
<evidence type="ECO:0000256" key="2">
    <source>
        <dbReference type="ARBA" id="ARBA00022759"/>
    </source>
</evidence>
<evidence type="ECO:0000313" key="6">
    <source>
        <dbReference type="EMBL" id="KAJ7356926.1"/>
    </source>
</evidence>
<dbReference type="EMBL" id="JARIHO010000008">
    <property type="protein sequence ID" value="KAJ7356926.1"/>
    <property type="molecule type" value="Genomic_DNA"/>
</dbReference>
<dbReference type="AlphaFoldDB" id="A0AAD7EYI1"/>
<keyword evidence="1" id="KW-0540">Nuclease</keyword>
<dbReference type="PANTHER" id="PTHR42104:SF1">
    <property type="entry name" value="EXTRACELLULAR GUANYL-SPECIFIC RIBONUCLEASE RNTA (AFU_ORTHOLOGUE AFUA_4G03230)"/>
    <property type="match status" value="1"/>
</dbReference>
<keyword evidence="3" id="KW-0378">Hydrolase</keyword>
<dbReference type="Gene3D" id="3.10.450.30">
    <property type="entry name" value="Microbial ribonucleases"/>
    <property type="match status" value="1"/>
</dbReference>
<evidence type="ECO:0000256" key="1">
    <source>
        <dbReference type="ARBA" id="ARBA00022722"/>
    </source>
</evidence>